<dbReference type="SUPFAM" id="SSF75304">
    <property type="entry name" value="Amidase signature (AS) enzymes"/>
    <property type="match status" value="1"/>
</dbReference>
<keyword evidence="3" id="KW-0378">Hydrolase</keyword>
<dbReference type="PANTHER" id="PTHR11895:SF7">
    <property type="entry name" value="GLUTAMYL-TRNA(GLN) AMIDOTRANSFERASE SUBUNIT A, MITOCHONDRIAL"/>
    <property type="match status" value="1"/>
</dbReference>
<reference evidence="3" key="1">
    <citation type="journal article" date="2022" name="Int. J. Syst. Evol. Microbiol.">
        <title>Pseudomonas aegrilactucae sp. nov. and Pseudomonas morbosilactucae sp. nov., pathogens causing bacterial rot of lettuce in Japan.</title>
        <authorList>
            <person name="Sawada H."/>
            <person name="Fujikawa T."/>
            <person name="Satou M."/>
        </authorList>
    </citation>
    <scope>NUCLEOTIDE SEQUENCE</scope>
    <source>
        <strain evidence="3">0166_1</strain>
    </source>
</reference>
<feature type="domain" description="Amidase" evidence="2">
    <location>
        <begin position="27"/>
        <end position="453"/>
    </location>
</feature>
<name>A0A9E6Y0W1_9ACTN</name>
<dbReference type="InterPro" id="IPR020556">
    <property type="entry name" value="Amidase_CS"/>
</dbReference>
<dbReference type="Proteomes" id="UP001162834">
    <property type="component" value="Chromosome"/>
</dbReference>
<dbReference type="PROSITE" id="PS00571">
    <property type="entry name" value="AMIDASES"/>
    <property type="match status" value="1"/>
</dbReference>
<sequence length="472" mass="50335">MAEDLCFLTALELRDRIRSRDVTPSDVAEAVLERIARIDGDMNAFVVHDPDQVRADARALTDAMADGGELGPLHGVPYSIKELTSIAGLPLTFGLMPLKDNVGTRDAAVYRRMRDAGGLFLGKTNSPESGYYGGTDNHIFGATHNAWRQGLTPGGSSGGAAAAVAAGLGPLAEGSDGAGSVRIPASLNGVVGLKPSIGRIPQTVLAGRHHTWAFHGPITRTVADAGLMMDVVAGPDPEDPLTLPDASGGFLAATERDVSGLRIAWSPDLGFAQVDPEVVEICARAVRAFEELGCTIVEADPGWDDPEQAMWEGVWLPGFASEWEMVDDWEAWRGQVDDDLIDLLHEGAQLPTVRASVAGDARGAHYDRFAAFMADHDLLASPTLASPAFGADEFCPPHLQDEPLRRRLLGWLLTYPYNMTGTPAITVPAGFTGDGRPVGLQLAGGLHADREVLQAAASFERARPWADKWPER</sequence>
<dbReference type="GO" id="GO:0047680">
    <property type="term" value="F:aryl-acylamidase activity"/>
    <property type="evidence" value="ECO:0007669"/>
    <property type="project" value="UniProtKB-EC"/>
</dbReference>
<organism evidence="3 4">
    <name type="scientific">Capillimicrobium parvum</name>
    <dbReference type="NCBI Taxonomy" id="2884022"/>
    <lineage>
        <taxon>Bacteria</taxon>
        <taxon>Bacillati</taxon>
        <taxon>Actinomycetota</taxon>
        <taxon>Thermoleophilia</taxon>
        <taxon>Solirubrobacterales</taxon>
        <taxon>Capillimicrobiaceae</taxon>
        <taxon>Capillimicrobium</taxon>
    </lineage>
</organism>
<dbReference type="Pfam" id="PF01425">
    <property type="entry name" value="Amidase"/>
    <property type="match status" value="1"/>
</dbReference>
<comment type="similarity">
    <text evidence="1">Belongs to the amidase family.</text>
</comment>
<dbReference type="AlphaFoldDB" id="A0A9E6Y0W1"/>
<dbReference type="InterPro" id="IPR036928">
    <property type="entry name" value="AS_sf"/>
</dbReference>
<dbReference type="Gene3D" id="3.90.1300.10">
    <property type="entry name" value="Amidase signature (AS) domain"/>
    <property type="match status" value="1"/>
</dbReference>
<dbReference type="InterPro" id="IPR023631">
    <property type="entry name" value="Amidase_dom"/>
</dbReference>
<protein>
    <submittedName>
        <fullName evidence="3">Acylamidase</fullName>
        <ecNumber evidence="3">3.5.1.13</ecNumber>
    </submittedName>
</protein>
<evidence type="ECO:0000256" key="1">
    <source>
        <dbReference type="ARBA" id="ARBA00009199"/>
    </source>
</evidence>
<accession>A0A9E6Y0W1</accession>
<evidence type="ECO:0000313" key="4">
    <source>
        <dbReference type="Proteomes" id="UP001162834"/>
    </source>
</evidence>
<dbReference type="InterPro" id="IPR000120">
    <property type="entry name" value="Amidase"/>
</dbReference>
<gene>
    <name evidence="3" type="primary">aam</name>
    <name evidence="3" type="ORF">DSM104329_03786</name>
</gene>
<dbReference type="RefSeq" id="WP_259311427.1">
    <property type="nucleotide sequence ID" value="NZ_CP087164.1"/>
</dbReference>
<dbReference type="PANTHER" id="PTHR11895">
    <property type="entry name" value="TRANSAMIDASE"/>
    <property type="match status" value="1"/>
</dbReference>
<evidence type="ECO:0000313" key="3">
    <source>
        <dbReference type="EMBL" id="UGS37371.1"/>
    </source>
</evidence>
<evidence type="ECO:0000259" key="2">
    <source>
        <dbReference type="Pfam" id="PF01425"/>
    </source>
</evidence>
<keyword evidence="4" id="KW-1185">Reference proteome</keyword>
<dbReference type="KEGG" id="sbae:DSM104329_03786"/>
<proteinExistence type="inferred from homology"/>
<dbReference type="EMBL" id="CP087164">
    <property type="protein sequence ID" value="UGS37371.1"/>
    <property type="molecule type" value="Genomic_DNA"/>
</dbReference>
<dbReference type="EC" id="3.5.1.13" evidence="3"/>